<dbReference type="InterPro" id="IPR025058">
    <property type="entry name" value="DUF3995"/>
</dbReference>
<name>A0AB39YCD8_9ACTN</name>
<dbReference type="AlphaFoldDB" id="A0AB39YCD8"/>
<feature type="transmembrane region" description="Helical" evidence="1">
    <location>
        <begin position="68"/>
        <end position="90"/>
    </location>
</feature>
<keyword evidence="1" id="KW-1133">Transmembrane helix</keyword>
<protein>
    <submittedName>
        <fullName evidence="2">DUF3995 domain-containing protein</fullName>
    </submittedName>
</protein>
<dbReference type="RefSeq" id="WP_369779543.1">
    <property type="nucleotide sequence ID" value="NZ_CP165727.1"/>
</dbReference>
<dbReference type="EMBL" id="CP165727">
    <property type="protein sequence ID" value="XDV67815.1"/>
    <property type="molecule type" value="Genomic_DNA"/>
</dbReference>
<keyword evidence="1" id="KW-0812">Transmembrane</keyword>
<accession>A0AB39YCD8</accession>
<organism evidence="2">
    <name type="scientific">Streptomyces sp. R33</name>
    <dbReference type="NCBI Taxonomy" id="3238629"/>
    <lineage>
        <taxon>Bacteria</taxon>
        <taxon>Bacillati</taxon>
        <taxon>Actinomycetota</taxon>
        <taxon>Actinomycetes</taxon>
        <taxon>Kitasatosporales</taxon>
        <taxon>Streptomycetaceae</taxon>
        <taxon>Streptomyces</taxon>
    </lineage>
</organism>
<feature type="transmembrane region" description="Helical" evidence="1">
    <location>
        <begin position="102"/>
        <end position="125"/>
    </location>
</feature>
<evidence type="ECO:0000256" key="1">
    <source>
        <dbReference type="SAM" id="Phobius"/>
    </source>
</evidence>
<gene>
    <name evidence="2" type="ORF">AB5J51_35295</name>
</gene>
<proteinExistence type="predicted"/>
<evidence type="ECO:0000313" key="2">
    <source>
        <dbReference type="EMBL" id="XDV67815.1"/>
    </source>
</evidence>
<keyword evidence="1" id="KW-0472">Membrane</keyword>
<dbReference type="Pfam" id="PF13160">
    <property type="entry name" value="DUF3995"/>
    <property type="match status" value="1"/>
</dbReference>
<reference evidence="2" key="1">
    <citation type="submission" date="2024-08" db="EMBL/GenBank/DDBJ databases">
        <authorList>
            <person name="Yu S.T."/>
        </authorList>
    </citation>
    <scope>NUCLEOTIDE SEQUENCE</scope>
    <source>
        <strain evidence="2">R33</strain>
    </source>
</reference>
<sequence length="163" mass="16242">MSTMTRRVGTENAGAGVRAAAVAAAGGLLAAGALHAAWAFSPWPLDSRAQFAAVVVGVEGAQLPSGPLTLAVAGALGAAAGLVLTGARPASRFGRARPVRAGLWAVSGVLAARGLGGLAASGLALGSAPPEFRHWDLLLYSPLCVALGGLTGYVALRTRHRRT</sequence>
<feature type="transmembrane region" description="Helical" evidence="1">
    <location>
        <begin position="137"/>
        <end position="156"/>
    </location>
</feature>